<reference evidence="1" key="1">
    <citation type="submission" date="2014-11" db="EMBL/GenBank/DDBJ databases">
        <authorList>
            <person name="Amaro Gonzalez C."/>
        </authorList>
    </citation>
    <scope>NUCLEOTIDE SEQUENCE</scope>
</reference>
<name>A0A0E9VDY7_ANGAN</name>
<evidence type="ECO:0000313" key="1">
    <source>
        <dbReference type="EMBL" id="JAH75418.1"/>
    </source>
</evidence>
<organism evidence="1">
    <name type="scientific">Anguilla anguilla</name>
    <name type="common">European freshwater eel</name>
    <name type="synonym">Muraena anguilla</name>
    <dbReference type="NCBI Taxonomy" id="7936"/>
    <lineage>
        <taxon>Eukaryota</taxon>
        <taxon>Metazoa</taxon>
        <taxon>Chordata</taxon>
        <taxon>Craniata</taxon>
        <taxon>Vertebrata</taxon>
        <taxon>Euteleostomi</taxon>
        <taxon>Actinopterygii</taxon>
        <taxon>Neopterygii</taxon>
        <taxon>Teleostei</taxon>
        <taxon>Anguilliformes</taxon>
        <taxon>Anguillidae</taxon>
        <taxon>Anguilla</taxon>
    </lineage>
</organism>
<proteinExistence type="predicted"/>
<dbReference type="EMBL" id="GBXM01033159">
    <property type="protein sequence ID" value="JAH75418.1"/>
    <property type="molecule type" value="Transcribed_RNA"/>
</dbReference>
<accession>A0A0E9VDY7</accession>
<reference evidence="1" key="2">
    <citation type="journal article" date="2015" name="Fish Shellfish Immunol.">
        <title>Early steps in the European eel (Anguilla anguilla)-Vibrio vulnificus interaction in the gills: Role of the RtxA13 toxin.</title>
        <authorList>
            <person name="Callol A."/>
            <person name="Pajuelo D."/>
            <person name="Ebbesson L."/>
            <person name="Teles M."/>
            <person name="MacKenzie S."/>
            <person name="Amaro C."/>
        </authorList>
    </citation>
    <scope>NUCLEOTIDE SEQUENCE</scope>
</reference>
<sequence length="14" mass="1410">MESKSRSPGISSGS</sequence>
<protein>
    <submittedName>
        <fullName evidence="1">Uncharacterized protein</fullName>
    </submittedName>
</protein>